<keyword evidence="4" id="KW-0808">Transferase</keyword>
<evidence type="ECO:0000313" key="15">
    <source>
        <dbReference type="Proteomes" id="UP000290572"/>
    </source>
</evidence>
<evidence type="ECO:0000313" key="14">
    <source>
        <dbReference type="EMBL" id="RXN22491.1"/>
    </source>
</evidence>
<comment type="caution">
    <text evidence="14">The sequence shown here is derived from an EMBL/GenBank/DDBJ whole genome shotgun (WGS) entry which is preliminary data.</text>
</comment>
<evidence type="ECO:0000256" key="6">
    <source>
        <dbReference type="ARBA" id="ARBA00022722"/>
    </source>
</evidence>
<evidence type="ECO:0000256" key="9">
    <source>
        <dbReference type="ARBA" id="ARBA00022918"/>
    </source>
</evidence>
<keyword evidence="7" id="KW-0255">Endonuclease</keyword>
<dbReference type="InterPro" id="IPR000477">
    <property type="entry name" value="RT_dom"/>
</dbReference>
<protein>
    <recommendedName>
        <fullName evidence="10">Gypsy retrotransposon integrase-like protein 1</fullName>
        <ecNumber evidence="2">3.1.26.4</ecNumber>
    </recommendedName>
</protein>
<keyword evidence="9" id="KW-0695">RNA-directed DNA polymerase</keyword>
<evidence type="ECO:0000259" key="12">
    <source>
        <dbReference type="PROSITE" id="PS50878"/>
    </source>
</evidence>
<gene>
    <name evidence="14" type="ORF">ROHU_006698</name>
</gene>
<organism evidence="14 15">
    <name type="scientific">Labeo rohita</name>
    <name type="common">Indian major carp</name>
    <name type="synonym">Cyprinus rohita</name>
    <dbReference type="NCBI Taxonomy" id="84645"/>
    <lineage>
        <taxon>Eukaryota</taxon>
        <taxon>Metazoa</taxon>
        <taxon>Chordata</taxon>
        <taxon>Craniata</taxon>
        <taxon>Vertebrata</taxon>
        <taxon>Euteleostomi</taxon>
        <taxon>Actinopterygii</taxon>
        <taxon>Neopterygii</taxon>
        <taxon>Teleostei</taxon>
        <taxon>Ostariophysi</taxon>
        <taxon>Cypriniformes</taxon>
        <taxon>Cyprinidae</taxon>
        <taxon>Labeoninae</taxon>
        <taxon>Labeonini</taxon>
        <taxon>Labeo</taxon>
    </lineage>
</organism>
<dbReference type="PROSITE" id="PS50878">
    <property type="entry name" value="RT_POL"/>
    <property type="match status" value="1"/>
</dbReference>
<dbReference type="FunFam" id="3.10.20.370:FF:000001">
    <property type="entry name" value="Retrovirus-related Pol polyprotein from transposon 17.6-like protein"/>
    <property type="match status" value="1"/>
</dbReference>
<dbReference type="FunFam" id="3.10.10.10:FF:000007">
    <property type="entry name" value="Retrovirus-related Pol polyprotein from transposon 17.6-like Protein"/>
    <property type="match status" value="1"/>
</dbReference>
<dbReference type="GO" id="GO:0003676">
    <property type="term" value="F:nucleic acid binding"/>
    <property type="evidence" value="ECO:0007669"/>
    <property type="project" value="InterPro"/>
</dbReference>
<dbReference type="GO" id="GO:0008233">
    <property type="term" value="F:peptidase activity"/>
    <property type="evidence" value="ECO:0007669"/>
    <property type="project" value="UniProtKB-KW"/>
</dbReference>
<dbReference type="Gene3D" id="3.10.20.370">
    <property type="match status" value="1"/>
</dbReference>
<dbReference type="InterPro" id="IPR043128">
    <property type="entry name" value="Rev_trsase/Diguanyl_cyclase"/>
</dbReference>
<dbReference type="PANTHER" id="PTHR37984">
    <property type="entry name" value="PROTEIN CBG26694"/>
    <property type="match status" value="1"/>
</dbReference>
<dbReference type="EC" id="3.1.26.4" evidence="2"/>
<feature type="compositionally biased region" description="Polar residues" evidence="11">
    <location>
        <begin position="1229"/>
        <end position="1247"/>
    </location>
</feature>
<dbReference type="Pfam" id="PF20886">
    <property type="entry name" value="PWP3A-B_C"/>
    <property type="match status" value="1"/>
</dbReference>
<dbReference type="GO" id="GO:0006508">
    <property type="term" value="P:proteolysis"/>
    <property type="evidence" value="ECO:0007669"/>
    <property type="project" value="UniProtKB-KW"/>
</dbReference>
<dbReference type="GO" id="GO:0004523">
    <property type="term" value="F:RNA-DNA hybrid ribonuclease activity"/>
    <property type="evidence" value="ECO:0007669"/>
    <property type="project" value="UniProtKB-EC"/>
</dbReference>
<dbReference type="InterPro" id="IPR041577">
    <property type="entry name" value="RT_RNaseH_2"/>
</dbReference>
<feature type="region of interest" description="Disordered" evidence="11">
    <location>
        <begin position="1324"/>
        <end position="1345"/>
    </location>
</feature>
<feature type="region of interest" description="Disordered" evidence="11">
    <location>
        <begin position="1227"/>
        <end position="1247"/>
    </location>
</feature>
<dbReference type="CDD" id="cd01647">
    <property type="entry name" value="RT_LTR"/>
    <property type="match status" value="1"/>
</dbReference>
<evidence type="ECO:0000256" key="2">
    <source>
        <dbReference type="ARBA" id="ARBA00012180"/>
    </source>
</evidence>
<dbReference type="Gene3D" id="3.30.420.10">
    <property type="entry name" value="Ribonuclease H-like superfamily/Ribonuclease H"/>
    <property type="match status" value="1"/>
</dbReference>
<dbReference type="InterPro" id="IPR050951">
    <property type="entry name" value="Retrovirus_Pol_polyprotein"/>
</dbReference>
<dbReference type="FunFam" id="1.10.340.70:FF:000001">
    <property type="entry name" value="Retrovirus-related Pol polyprotein from transposon gypsy-like Protein"/>
    <property type="match status" value="1"/>
</dbReference>
<dbReference type="PROSITE" id="PS50994">
    <property type="entry name" value="INTEGRASE"/>
    <property type="match status" value="1"/>
</dbReference>
<dbReference type="Pfam" id="PF00078">
    <property type="entry name" value="RVT_1"/>
    <property type="match status" value="1"/>
</dbReference>
<dbReference type="Gene3D" id="3.10.10.10">
    <property type="entry name" value="HIV Type 1 Reverse Transcriptase, subunit A, domain 1"/>
    <property type="match status" value="1"/>
</dbReference>
<dbReference type="InterPro" id="IPR036397">
    <property type="entry name" value="RNaseH_sf"/>
</dbReference>
<evidence type="ECO:0000259" key="13">
    <source>
        <dbReference type="PROSITE" id="PS50994"/>
    </source>
</evidence>
<evidence type="ECO:0000256" key="8">
    <source>
        <dbReference type="ARBA" id="ARBA00022801"/>
    </source>
</evidence>
<evidence type="ECO:0000256" key="11">
    <source>
        <dbReference type="SAM" id="MobiDB-lite"/>
    </source>
</evidence>
<dbReference type="Pfam" id="PF00665">
    <property type="entry name" value="rve"/>
    <property type="match status" value="1"/>
</dbReference>
<name>A0A498MNR0_LABRO</name>
<dbReference type="Gene3D" id="3.30.70.270">
    <property type="match status" value="2"/>
</dbReference>
<dbReference type="STRING" id="84645.A0A498MNR0"/>
<dbReference type="CDD" id="cd09274">
    <property type="entry name" value="RNase_HI_RT_Ty3"/>
    <property type="match status" value="1"/>
</dbReference>
<keyword evidence="3" id="KW-0645">Protease</keyword>
<reference evidence="14 15" key="1">
    <citation type="submission" date="2018-03" db="EMBL/GenBank/DDBJ databases">
        <title>Draft genome sequence of Rohu Carp (Labeo rohita).</title>
        <authorList>
            <person name="Das P."/>
            <person name="Kushwaha B."/>
            <person name="Joshi C.G."/>
            <person name="Kumar D."/>
            <person name="Nagpure N.S."/>
            <person name="Sahoo L."/>
            <person name="Das S.P."/>
            <person name="Bit A."/>
            <person name="Patnaik S."/>
            <person name="Meher P.K."/>
            <person name="Jayasankar P."/>
            <person name="Koringa P.G."/>
            <person name="Patel N.V."/>
            <person name="Hinsu A.T."/>
            <person name="Kumar R."/>
            <person name="Pandey M."/>
            <person name="Agarwal S."/>
            <person name="Srivastava S."/>
            <person name="Singh M."/>
            <person name="Iquebal M.A."/>
            <person name="Jaiswal S."/>
            <person name="Angadi U.B."/>
            <person name="Kumar N."/>
            <person name="Raza M."/>
            <person name="Shah T.M."/>
            <person name="Rai A."/>
            <person name="Jena J.K."/>
        </authorList>
    </citation>
    <scope>NUCLEOTIDE SEQUENCE [LARGE SCALE GENOMIC DNA]</scope>
    <source>
        <strain evidence="14">DASCIFA01</strain>
        <tissue evidence="14">Testis</tissue>
    </source>
</reference>
<keyword evidence="5" id="KW-0548">Nucleotidyltransferase</keyword>
<dbReference type="SUPFAM" id="SSF53098">
    <property type="entry name" value="Ribonuclease H-like"/>
    <property type="match status" value="1"/>
</dbReference>
<keyword evidence="8" id="KW-0378">Hydrolase</keyword>
<evidence type="ECO:0000256" key="3">
    <source>
        <dbReference type="ARBA" id="ARBA00022670"/>
    </source>
</evidence>
<evidence type="ECO:0000256" key="7">
    <source>
        <dbReference type="ARBA" id="ARBA00022759"/>
    </source>
</evidence>
<dbReference type="InterPro" id="IPR041588">
    <property type="entry name" value="Integrase_H2C2"/>
</dbReference>
<dbReference type="SUPFAM" id="SSF56672">
    <property type="entry name" value="DNA/RNA polymerases"/>
    <property type="match status" value="1"/>
</dbReference>
<dbReference type="InterPro" id="IPR012337">
    <property type="entry name" value="RNaseH-like_sf"/>
</dbReference>
<dbReference type="InterPro" id="IPR043502">
    <property type="entry name" value="DNA/RNA_pol_sf"/>
</dbReference>
<dbReference type="PANTHER" id="PTHR37984:SF15">
    <property type="entry name" value="INTEGRASE CATALYTIC DOMAIN-CONTAINING PROTEIN"/>
    <property type="match status" value="1"/>
</dbReference>
<evidence type="ECO:0000256" key="1">
    <source>
        <dbReference type="ARBA" id="ARBA00010879"/>
    </source>
</evidence>
<evidence type="ECO:0000256" key="10">
    <source>
        <dbReference type="ARBA" id="ARBA00039658"/>
    </source>
</evidence>
<feature type="domain" description="Reverse transcriptase" evidence="12">
    <location>
        <begin position="334"/>
        <end position="513"/>
    </location>
</feature>
<accession>A0A498MNR0</accession>
<comment type="similarity">
    <text evidence="1">Belongs to the beta type-B retroviral polymerase family. HERV class-II K(HML-2) pol subfamily.</text>
</comment>
<evidence type="ECO:0000256" key="5">
    <source>
        <dbReference type="ARBA" id="ARBA00022695"/>
    </source>
</evidence>
<feature type="domain" description="Integrase catalytic" evidence="13">
    <location>
        <begin position="1000"/>
        <end position="1158"/>
    </location>
</feature>
<keyword evidence="15" id="KW-1185">Reference proteome</keyword>
<dbReference type="Proteomes" id="UP000290572">
    <property type="component" value="Unassembled WGS sequence"/>
</dbReference>
<feature type="region of interest" description="Disordered" evidence="11">
    <location>
        <begin position="1264"/>
        <end position="1287"/>
    </location>
</feature>
<dbReference type="EMBL" id="QBIY01012588">
    <property type="protein sequence ID" value="RXN22491.1"/>
    <property type="molecule type" value="Genomic_DNA"/>
</dbReference>
<feature type="compositionally biased region" description="Acidic residues" evidence="11">
    <location>
        <begin position="1264"/>
        <end position="1279"/>
    </location>
</feature>
<dbReference type="GO" id="GO:0015074">
    <property type="term" value="P:DNA integration"/>
    <property type="evidence" value="ECO:0007669"/>
    <property type="project" value="InterPro"/>
</dbReference>
<keyword evidence="6" id="KW-0540">Nuclease</keyword>
<dbReference type="InterPro" id="IPR001584">
    <property type="entry name" value="Integrase_cat-core"/>
</dbReference>
<dbReference type="FunFam" id="3.30.420.10:FF:000032">
    <property type="entry name" value="Retrovirus-related Pol polyprotein from transposon 297-like Protein"/>
    <property type="match status" value="1"/>
</dbReference>
<evidence type="ECO:0000256" key="4">
    <source>
        <dbReference type="ARBA" id="ARBA00022679"/>
    </source>
</evidence>
<dbReference type="Gene3D" id="1.10.340.70">
    <property type="match status" value="1"/>
</dbReference>
<sequence length="1593" mass="178569">MSCTLSEEGESKLQADGLLPHPQAIPSNVVLVGCGGLTVQPKCTYDLEIEVYGFKFVVPTLVVPGQRDEFVLGSNVIKCILQKMKSHDKYWEVVSCNNSNPECEQFLELLSCISRWSGPQQPDKLGTVKLCQAVTLLPRREYLVWGKLPANVPVSPGSTIIVEPTTARSAPRNIIVGRVVTPMWGNRWVPMKILNPNSTAVTLRRNSKLADVSSCLAVEDLTVMQGLSRTHHDLSNSNLLSNASPSDPVQLLKDYGLGDINIDGCEVSEVWKRKLAALLVSYQDVFSKDKLDCGEAKDFVHRIHLYDERPFRLPYRRIPPAHYQKLREVLSEMEEKGIISKSVSEYASPLVMVWKKDGNLRVCTDFRWLNAKTIKDAHPLPHQSDCLAALGGNAFFSTMDLTSGFYNIPLHESDRRYTAFTTPMGLYEYNRLPQGLCNSPASFMRMMLSIFGDLNFSSLLCYLDDLLVFAPSEEEALKRLEIVFSRLRSSNLKLGPKKCHFLRKSVKFLGHVIDGSGVSVDEEKVKVISAFRKENLMKEDGATPSQKKFRSFLGMVLYYQAFIPSCSRIARPLFNLTAGQKRSVKGAGGRRRAGTFRELTPQDWTPDCDVAFEELKRALVDSVVLAHPDFERPFLLCTDASLDGLGAVLSQIPAGEDKARPIAFASKALNRSQTKYPAHRLEFLALKWAVCDKFSHWLKGHEFTVWTDNNPLTYIMTKPKLDACEQRWVSKLAPYSFRIKYVPGKLNVVADALSRDPFVRPVSLRLLSEPYSELLRQVHNVEDGSVQEVFRLTCQPQTLRSGPLDGGLDASMSADDVSSILSSCDEWETGTECRAASFTEHLNSLISGDKDVFHSLSLTDLQEHQRKDPVISRVCHYVDRKRRPSRRERANENLYVLRILKQWDKLSVLNGILYRAIKDPLTKHKRFQFILPESLKSQALSGVHDLAGHQGQPRTLSFARQRFFWLDMERDVRDYVKQCPRCVFSKTPDPAARATLESIKTTAPLELVCIDFWSAEDRHNKSVDVLVITDHFTKLAHAFPCRDQTAKRVAKKLWDGFFCVYGFPQRIHSDQGASFESELIAELLELAGVDKSRTTPYHPMGNGGTERFNRTLGNMLRSLPPRSKQKWPQLVQTMTFVYNCTAHETTGFAPFYLMFGRVPRLPVDLMFQSVLRDKSVCDYGQYVKSLISDLQSAMSVAQKNSVQEQNHQSSQYNKRVKGLPLAIGDQDARSPTCSVSPQSDPTCSGGLTAQTHSDACSYAAEIEPAEDADDDQNDAEELSQADSMSNISNVATCDDDRTASWVHSQLPSQQEPNSRFAVPVADDNTVAGAGADPSPQNPVSDSVPILRDPVADLNTADRYSTRIMICITEDFRSTVYLQIVQVLKFHQYKEVLNYPPLTNAPPAVPCTTVLSEEARCLCEGTVGPLYRGFPGLTHDLPQHVVAQSNRISSSQALVDFIVAKKGTDYHIQSIIRGQKKSKWLDTFSKCSVKTVPVPVYIEDQEQIDLIYSHLSSILDSTTTHTHSDEIKFIMHVLFPESIICALAFVENLSVLEAEEKFLTGPAINIRSGSRTGSSSDVFAVSNNTEDYNFMFRK</sequence>
<dbReference type="GO" id="GO:0003964">
    <property type="term" value="F:RNA-directed DNA polymerase activity"/>
    <property type="evidence" value="ECO:0007669"/>
    <property type="project" value="UniProtKB-KW"/>
</dbReference>
<proteinExistence type="inferred from homology"/>
<dbReference type="Pfam" id="PF17921">
    <property type="entry name" value="Integrase_H2C2"/>
    <property type="match status" value="1"/>
</dbReference>
<dbReference type="InterPro" id="IPR048795">
    <property type="entry name" value="PWP3A_3B_4_C"/>
</dbReference>
<dbReference type="Pfam" id="PF17919">
    <property type="entry name" value="RT_RNaseH_2"/>
    <property type="match status" value="1"/>
</dbReference>